<dbReference type="AlphaFoldDB" id="A0A521CWF5"/>
<dbReference type="EMBL" id="FXTI01000004">
    <property type="protein sequence ID" value="SMO63789.1"/>
    <property type="molecule type" value="Genomic_DNA"/>
</dbReference>
<protein>
    <submittedName>
        <fullName evidence="1">Uncharacterized protein</fullName>
    </submittedName>
</protein>
<accession>A0A521CWF5</accession>
<keyword evidence="2" id="KW-1185">Reference proteome</keyword>
<dbReference type="Proteomes" id="UP000315636">
    <property type="component" value="Unassembled WGS sequence"/>
</dbReference>
<reference evidence="1 2" key="1">
    <citation type="submission" date="2017-05" db="EMBL/GenBank/DDBJ databases">
        <authorList>
            <person name="Varghese N."/>
            <person name="Submissions S."/>
        </authorList>
    </citation>
    <scope>NUCLEOTIDE SEQUENCE [LARGE SCALE GENOMIC DNA]</scope>
    <source>
        <strain evidence="1 2">DSM 45474</strain>
    </source>
</reference>
<organism evidence="1 2">
    <name type="scientific">Melghirimyces algeriensis</name>
    <dbReference type="NCBI Taxonomy" id="910412"/>
    <lineage>
        <taxon>Bacteria</taxon>
        <taxon>Bacillati</taxon>
        <taxon>Bacillota</taxon>
        <taxon>Bacilli</taxon>
        <taxon>Bacillales</taxon>
        <taxon>Thermoactinomycetaceae</taxon>
        <taxon>Melghirimyces</taxon>
    </lineage>
</organism>
<proteinExistence type="predicted"/>
<sequence>MIRYWINSIIISEKNIGGGEQGKYKMGEAIKHGKRKNINDNTRIW</sequence>
<gene>
    <name evidence="1" type="ORF">SAMN06264849_104258</name>
</gene>
<evidence type="ECO:0000313" key="2">
    <source>
        <dbReference type="Proteomes" id="UP000315636"/>
    </source>
</evidence>
<evidence type="ECO:0000313" key="1">
    <source>
        <dbReference type="EMBL" id="SMO63789.1"/>
    </source>
</evidence>
<name>A0A521CWF5_9BACL</name>